<dbReference type="InterPro" id="IPR036291">
    <property type="entry name" value="NAD(P)-bd_dom_sf"/>
</dbReference>
<protein>
    <submittedName>
        <fullName evidence="1">Shikimate dehydrogenase</fullName>
    </submittedName>
</protein>
<dbReference type="Gene3D" id="3.40.50.10860">
    <property type="entry name" value="Leucine Dehydrogenase, chain A, domain 1"/>
    <property type="match status" value="1"/>
</dbReference>
<dbReference type="Gene3D" id="3.40.50.720">
    <property type="entry name" value="NAD(P)-binding Rossmann-like Domain"/>
    <property type="match status" value="1"/>
</dbReference>
<dbReference type="Proteomes" id="UP000595792">
    <property type="component" value="Chromosome"/>
</dbReference>
<organism evidence="1 2">
    <name type="scientific">Flavonifractor plautii</name>
    <name type="common">Fusobacterium plautii</name>
    <dbReference type="NCBI Taxonomy" id="292800"/>
    <lineage>
        <taxon>Bacteria</taxon>
        <taxon>Bacillati</taxon>
        <taxon>Bacillota</taxon>
        <taxon>Clostridia</taxon>
        <taxon>Eubacteriales</taxon>
        <taxon>Oscillospiraceae</taxon>
        <taxon>Flavonifractor</taxon>
    </lineage>
</organism>
<accession>A0AAX1KEP8</accession>
<dbReference type="EMBL" id="CP065315">
    <property type="protein sequence ID" value="QQR04283.1"/>
    <property type="molecule type" value="Genomic_DNA"/>
</dbReference>
<gene>
    <name evidence="1" type="ORF">I5Q84_09645</name>
</gene>
<name>A0AAX1KEP8_FLAPL</name>
<evidence type="ECO:0000313" key="1">
    <source>
        <dbReference type="EMBL" id="QQR04283.1"/>
    </source>
</evidence>
<dbReference type="SUPFAM" id="SSF51735">
    <property type="entry name" value="NAD(P)-binding Rossmann-fold domains"/>
    <property type="match status" value="1"/>
</dbReference>
<reference evidence="1 2" key="1">
    <citation type="submission" date="2020-11" db="EMBL/GenBank/DDBJ databases">
        <title>Closed and high quality bacterial genomes of the OMM12 community.</title>
        <authorList>
            <person name="Marbouty M."/>
            <person name="Lamy-Besnier Q."/>
            <person name="Debarbieux L."/>
            <person name="Koszul R."/>
        </authorList>
    </citation>
    <scope>NUCLEOTIDE SEQUENCE [LARGE SCALE GENOMIC DNA]</scope>
    <source>
        <strain evidence="1 2">YL31</strain>
    </source>
</reference>
<proteinExistence type="predicted"/>
<dbReference type="AlphaFoldDB" id="A0AAX1KEP8"/>
<sequence>MRLTMIKLPEPAKRPTMYFVGVTTGQSSIMKMFPIWAKELGLDAEIKGIDLPIHAPAEDYRAVVQFFRDDPLSLGTLVTTHKIDMYNAAKDMFDYLDPYAQRFGELSSISKLDGQLRAHAKDPISSGLALDAFVPEGHWLKTGAEVCIIGAGGSALSISAYLGNEERHGKDLPSRIHLNNRSAPRLAEGVRILEYLNVPMSYHLCKTPELNDRIVEALPAGSLVINATGLGKDRPGSPLTDHCKFPENGLVWELNYRGTLEFMHQAEAQRERRGLLIEDGWTYFIHGWTQVIAEVFHIDITGERLAACDRLAREMRK</sequence>
<evidence type="ECO:0000313" key="2">
    <source>
        <dbReference type="Proteomes" id="UP000595792"/>
    </source>
</evidence>